<evidence type="ECO:0000313" key="4">
    <source>
        <dbReference type="Proteomes" id="UP000653099"/>
    </source>
</evidence>
<dbReference type="InterPro" id="IPR036291">
    <property type="entry name" value="NAD(P)-bd_dom_sf"/>
</dbReference>
<keyword evidence="1" id="KW-0472">Membrane</keyword>
<reference evidence="3" key="2">
    <citation type="submission" date="2020-09" db="EMBL/GenBank/DDBJ databases">
        <authorList>
            <person name="Sun Q."/>
            <person name="Ohkuma M."/>
        </authorList>
    </citation>
    <scope>NUCLEOTIDE SEQUENCE</scope>
    <source>
        <strain evidence="3">JCM 14359</strain>
    </source>
</reference>
<gene>
    <name evidence="3" type="ORF">GCM10008995_22540</name>
</gene>
<dbReference type="EMBL" id="BMOC01000015">
    <property type="protein sequence ID" value="GGJ12167.1"/>
    <property type="molecule type" value="Genomic_DNA"/>
</dbReference>
<dbReference type="GO" id="GO:0006813">
    <property type="term" value="P:potassium ion transport"/>
    <property type="evidence" value="ECO:0007669"/>
    <property type="project" value="InterPro"/>
</dbReference>
<dbReference type="SUPFAM" id="SSF51735">
    <property type="entry name" value="NAD(P)-binding Rossmann-fold domains"/>
    <property type="match status" value="1"/>
</dbReference>
<dbReference type="InterPro" id="IPR050721">
    <property type="entry name" value="Trk_Ktr_HKT_K-transport"/>
</dbReference>
<reference evidence="3" key="1">
    <citation type="journal article" date="2014" name="Int. J. Syst. Evol. Microbiol.">
        <title>Complete genome sequence of Corynebacterium casei LMG S-19264T (=DSM 44701T), isolated from a smear-ripened cheese.</title>
        <authorList>
            <consortium name="US DOE Joint Genome Institute (JGI-PGF)"/>
            <person name="Walter F."/>
            <person name="Albersmeier A."/>
            <person name="Kalinowski J."/>
            <person name="Ruckert C."/>
        </authorList>
    </citation>
    <scope>NUCLEOTIDE SEQUENCE</scope>
    <source>
        <strain evidence="3">JCM 14359</strain>
    </source>
</reference>
<keyword evidence="1" id="KW-1133">Transmembrane helix</keyword>
<proteinExistence type="predicted"/>
<sequence length="228" mass="24115">MAAFAAVVAVGVVGFSSLDGVGVVDALFWLVDPTSLELHFQAHDGPETAAKGYAVVIVSGLVVSGLWIGETVFSAAFGGQIQTELKRMNMERQIEESHEHTIVCGYGTFGKTVARALRDAGREVVVIERQESEFQRAANDDLLAVQADARREHALTDAGVERAATVVCAIDDSNANIQTAMATSQIAPTVELVVRVGDGMYESLARRAGADEVIVPEVASAEQVTASL</sequence>
<dbReference type="Gene3D" id="3.40.50.720">
    <property type="entry name" value="NAD(P)-binding Rossmann-like Domain"/>
    <property type="match status" value="1"/>
</dbReference>
<accession>A0A830EQN0</accession>
<dbReference type="InterPro" id="IPR003148">
    <property type="entry name" value="RCK_N"/>
</dbReference>
<dbReference type="Proteomes" id="UP000653099">
    <property type="component" value="Unassembled WGS sequence"/>
</dbReference>
<dbReference type="PROSITE" id="PS51201">
    <property type="entry name" value="RCK_N"/>
    <property type="match status" value="1"/>
</dbReference>
<evidence type="ECO:0000256" key="1">
    <source>
        <dbReference type="SAM" id="Phobius"/>
    </source>
</evidence>
<feature type="transmembrane region" description="Helical" evidence="1">
    <location>
        <begin position="53"/>
        <end position="78"/>
    </location>
</feature>
<feature type="domain" description="RCK N-terminal" evidence="2">
    <location>
        <begin position="98"/>
        <end position="215"/>
    </location>
</feature>
<keyword evidence="1" id="KW-0812">Transmembrane</keyword>
<comment type="caution">
    <text evidence="3">The sequence shown here is derived from an EMBL/GenBank/DDBJ whole genome shotgun (WGS) entry which is preliminary data.</text>
</comment>
<dbReference type="AlphaFoldDB" id="A0A830EQN0"/>
<evidence type="ECO:0000313" key="3">
    <source>
        <dbReference type="EMBL" id="GGJ12167.1"/>
    </source>
</evidence>
<organism evidence="3 4">
    <name type="scientific">Halobellus salinus</name>
    <dbReference type="NCBI Taxonomy" id="931585"/>
    <lineage>
        <taxon>Archaea</taxon>
        <taxon>Methanobacteriati</taxon>
        <taxon>Methanobacteriota</taxon>
        <taxon>Stenosarchaea group</taxon>
        <taxon>Halobacteria</taxon>
        <taxon>Halobacteriales</taxon>
        <taxon>Haloferacaceae</taxon>
        <taxon>Halobellus</taxon>
    </lineage>
</organism>
<keyword evidence="4" id="KW-1185">Reference proteome</keyword>
<dbReference type="PANTHER" id="PTHR43833">
    <property type="entry name" value="POTASSIUM CHANNEL PROTEIN 2-RELATED-RELATED"/>
    <property type="match status" value="1"/>
</dbReference>
<name>A0A830EQN0_9EURY</name>
<dbReference type="Pfam" id="PF02254">
    <property type="entry name" value="TrkA_N"/>
    <property type="match status" value="1"/>
</dbReference>
<protein>
    <recommendedName>
        <fullName evidence="2">RCK N-terminal domain-containing protein</fullName>
    </recommendedName>
</protein>
<evidence type="ECO:0000259" key="2">
    <source>
        <dbReference type="PROSITE" id="PS51201"/>
    </source>
</evidence>